<dbReference type="GO" id="GO:0016788">
    <property type="term" value="F:hydrolase activity, acting on ester bonds"/>
    <property type="evidence" value="ECO:0007669"/>
    <property type="project" value="InterPro"/>
</dbReference>
<dbReference type="InterPro" id="IPR036514">
    <property type="entry name" value="SGNH_hydro_sf"/>
</dbReference>
<dbReference type="Gene3D" id="3.40.50.1110">
    <property type="entry name" value="SGNH hydrolase"/>
    <property type="match status" value="1"/>
</dbReference>
<dbReference type="EMBL" id="RWGY01000026">
    <property type="protein sequence ID" value="TVU21163.1"/>
    <property type="molecule type" value="Genomic_DNA"/>
</dbReference>
<gene>
    <name evidence="3" type="ORF">EJB05_30787</name>
</gene>
<protein>
    <recommendedName>
        <fullName evidence="5">GDSL esterase/lipase</fullName>
    </recommendedName>
</protein>
<comment type="similarity">
    <text evidence="1">Belongs to the 'GDSL' lipolytic enzyme family.</text>
</comment>
<reference evidence="3 4" key="1">
    <citation type="journal article" date="2019" name="Sci. Rep.">
        <title>A high-quality genome of Eragrostis curvula grass provides insights into Poaceae evolution and supports new strategies to enhance forage quality.</title>
        <authorList>
            <person name="Carballo J."/>
            <person name="Santos B.A.C.M."/>
            <person name="Zappacosta D."/>
            <person name="Garbus I."/>
            <person name="Selva J.P."/>
            <person name="Gallo C.A."/>
            <person name="Diaz A."/>
            <person name="Albertini E."/>
            <person name="Caccamo M."/>
            <person name="Echenique V."/>
        </authorList>
    </citation>
    <scope>NUCLEOTIDE SEQUENCE [LARGE SCALE GENOMIC DNA]</scope>
    <source>
        <strain evidence="4">cv. Victoria</strain>
        <tissue evidence="3">Leaf</tissue>
    </source>
</reference>
<keyword evidence="2" id="KW-0325">Glycoprotein</keyword>
<proteinExistence type="inferred from homology"/>
<feature type="non-terminal residue" evidence="3">
    <location>
        <position position="1"/>
    </location>
</feature>
<dbReference type="PANTHER" id="PTHR22835:SF681">
    <property type="entry name" value="OS01G0216300 PROTEIN"/>
    <property type="match status" value="1"/>
</dbReference>
<evidence type="ECO:0000256" key="2">
    <source>
        <dbReference type="ARBA" id="ARBA00023180"/>
    </source>
</evidence>
<comment type="caution">
    <text evidence="3">The sequence shown here is derived from an EMBL/GenBank/DDBJ whole genome shotgun (WGS) entry which is preliminary data.</text>
</comment>
<dbReference type="Pfam" id="PF00657">
    <property type="entry name" value="Lipase_GDSL"/>
    <property type="match status" value="1"/>
</dbReference>
<organism evidence="3 4">
    <name type="scientific">Eragrostis curvula</name>
    <name type="common">weeping love grass</name>
    <dbReference type="NCBI Taxonomy" id="38414"/>
    <lineage>
        <taxon>Eukaryota</taxon>
        <taxon>Viridiplantae</taxon>
        <taxon>Streptophyta</taxon>
        <taxon>Embryophyta</taxon>
        <taxon>Tracheophyta</taxon>
        <taxon>Spermatophyta</taxon>
        <taxon>Magnoliopsida</taxon>
        <taxon>Liliopsida</taxon>
        <taxon>Poales</taxon>
        <taxon>Poaceae</taxon>
        <taxon>PACMAD clade</taxon>
        <taxon>Chloridoideae</taxon>
        <taxon>Eragrostideae</taxon>
        <taxon>Eragrostidinae</taxon>
        <taxon>Eragrostis</taxon>
    </lineage>
</organism>
<dbReference type="OrthoDB" id="779507at2759"/>
<dbReference type="PANTHER" id="PTHR22835">
    <property type="entry name" value="ZINC FINGER FYVE DOMAIN CONTAINING PROTEIN"/>
    <property type="match status" value="1"/>
</dbReference>
<keyword evidence="4" id="KW-1185">Reference proteome</keyword>
<accession>A0A5J9UBW6</accession>
<dbReference type="AlphaFoldDB" id="A0A5J9UBW6"/>
<dbReference type="Proteomes" id="UP000324897">
    <property type="component" value="Unassembled WGS sequence"/>
</dbReference>
<dbReference type="InterPro" id="IPR001087">
    <property type="entry name" value="GDSL"/>
</dbReference>
<evidence type="ECO:0000313" key="3">
    <source>
        <dbReference type="EMBL" id="TVU21163.1"/>
    </source>
</evidence>
<evidence type="ECO:0008006" key="5">
    <source>
        <dbReference type="Google" id="ProtNLM"/>
    </source>
</evidence>
<dbReference type="SUPFAM" id="SSF52266">
    <property type="entry name" value="SGNH hydrolase"/>
    <property type="match status" value="1"/>
</dbReference>
<name>A0A5J9UBW6_9POAL</name>
<dbReference type="Gramene" id="TVU21163">
    <property type="protein sequence ID" value="TVU21163"/>
    <property type="gene ID" value="EJB05_30787"/>
</dbReference>
<sequence>MAPKRIIVPGNLPGGCTPIMLTLYASPRTSDYDHLGCLKKSNGLARYHNGLLRSQVQALRSKYPYTKIVFADYYQPILAFLRRPANFGFDNSTTLAACCGAGGKYNYNAVATCGFPGTTACADPSRAVSWDGVHLTESAYREIAGAWLHGPFAEPLIYSLVH</sequence>
<evidence type="ECO:0000313" key="4">
    <source>
        <dbReference type="Proteomes" id="UP000324897"/>
    </source>
</evidence>
<evidence type="ECO:0000256" key="1">
    <source>
        <dbReference type="ARBA" id="ARBA00008668"/>
    </source>
</evidence>